<evidence type="ECO:0000313" key="2">
    <source>
        <dbReference type="EMBL" id="SFL63533.1"/>
    </source>
</evidence>
<dbReference type="EMBL" id="FOGN01000001">
    <property type="protein sequence ID" value="SER63488.1"/>
    <property type="molecule type" value="Genomic_DNA"/>
</dbReference>
<dbReference type="Proteomes" id="UP000305198">
    <property type="component" value="Unassembled WGS sequence"/>
</dbReference>
<dbReference type="STRING" id="653930.SAMN05216589_1155"/>
<dbReference type="RefSeq" id="WP_036993465.1">
    <property type="nucleotide sequence ID" value="NZ_FOGN01000001.1"/>
</dbReference>
<reference evidence="4 5" key="1">
    <citation type="submission" date="2016-10" db="EMBL/GenBank/DDBJ databases">
        <authorList>
            <person name="de Groot N.N."/>
        </authorList>
    </citation>
    <scope>NUCLEOTIDE SEQUENCE [LARGE SCALE GENOMIC DNA]</scope>
    <source>
        <strain evidence="2 4">CGMCC 1.9095</strain>
        <strain evidence="1 5">DSM 22558</strain>
    </source>
</reference>
<dbReference type="AlphaFoldDB" id="A0A031M1R4"/>
<gene>
    <name evidence="3" type="ORF">FA869_12920</name>
    <name evidence="2" type="ORF">SAMN04487855_0471</name>
    <name evidence="1" type="ORF">SAMN05216589_1155</name>
</gene>
<evidence type="ECO:0000313" key="1">
    <source>
        <dbReference type="EMBL" id="SER63488.1"/>
    </source>
</evidence>
<sequence length="241" mass="26148">MKKLTICIATISTLGLSNLSHGESFDTAVGQIDTSMNVMLATDYIWRGQSQTAGKGAIQGGLDISHESGLFIGTWASNVDDEAFGGASVEWDYYAGFAGELTEALSYDLTWIAYEYPGGDDVDTSYEIISTLGFHDLTLGAKYAYHPSSAIYGFVGYEFALPWETTLGLHYGYTDSKDSLSEVESGESYQDWAVSVGKTVIGLDLALMYSDTSLKDGTCEEWYGKATYCDANVTFSASRSF</sequence>
<proteinExistence type="predicted"/>
<evidence type="ECO:0000313" key="5">
    <source>
        <dbReference type="Proteomes" id="UP000186904"/>
    </source>
</evidence>
<organism evidence="3 6">
    <name type="scientific">Halopseudomonas bauzanensis</name>
    <dbReference type="NCBI Taxonomy" id="653930"/>
    <lineage>
        <taxon>Bacteria</taxon>
        <taxon>Pseudomonadati</taxon>
        <taxon>Pseudomonadota</taxon>
        <taxon>Gammaproteobacteria</taxon>
        <taxon>Pseudomonadales</taxon>
        <taxon>Pseudomonadaceae</taxon>
        <taxon>Halopseudomonas</taxon>
    </lineage>
</organism>
<evidence type="ECO:0000313" key="4">
    <source>
        <dbReference type="Proteomes" id="UP000186599"/>
    </source>
</evidence>
<keyword evidence="4" id="KW-1185">Reference proteome</keyword>
<dbReference type="EMBL" id="SWAV01000004">
    <property type="protein sequence ID" value="TKA90944.1"/>
    <property type="molecule type" value="Genomic_DNA"/>
</dbReference>
<dbReference type="OrthoDB" id="9793561at2"/>
<protein>
    <recommendedName>
        <fullName evidence="7">Lipoprotein</fullName>
    </recommendedName>
</protein>
<dbReference type="Pfam" id="PF09694">
    <property type="entry name" value="Gcw_chp"/>
    <property type="match status" value="1"/>
</dbReference>
<dbReference type="Proteomes" id="UP000186599">
    <property type="component" value="Unassembled WGS sequence"/>
</dbReference>
<evidence type="ECO:0008006" key="7">
    <source>
        <dbReference type="Google" id="ProtNLM"/>
    </source>
</evidence>
<name>A0A031M1R4_9GAMM</name>
<accession>A0A031M1R4</accession>
<dbReference type="NCBIfam" id="TIGR02001">
    <property type="entry name" value="gcw_chp"/>
    <property type="match status" value="1"/>
</dbReference>
<evidence type="ECO:0000313" key="3">
    <source>
        <dbReference type="EMBL" id="TKA90944.1"/>
    </source>
</evidence>
<dbReference type="EMBL" id="FOUA01000001">
    <property type="protein sequence ID" value="SFL63533.1"/>
    <property type="molecule type" value="Genomic_DNA"/>
</dbReference>
<dbReference type="Proteomes" id="UP000186904">
    <property type="component" value="Unassembled WGS sequence"/>
</dbReference>
<evidence type="ECO:0000313" key="6">
    <source>
        <dbReference type="Proteomes" id="UP000305198"/>
    </source>
</evidence>
<dbReference type="InterPro" id="IPR010239">
    <property type="entry name" value="CHP02001"/>
</dbReference>
<reference evidence="3 6" key="2">
    <citation type="submission" date="2019-04" db="EMBL/GenBank/DDBJ databases">
        <title>Crypto-aerobic microbial life in anoxic (sulfidic) marine sediments.</title>
        <authorList>
            <person name="Bhattacharya S."/>
            <person name="Roy C."/>
            <person name="Mondal N."/>
            <person name="Sarkar J."/>
            <person name="Mandal S."/>
            <person name="Rameez M.J."/>
            <person name="Ghosh W."/>
        </authorList>
    </citation>
    <scope>NUCLEOTIDE SEQUENCE [LARGE SCALE GENOMIC DNA]</scope>
    <source>
        <strain evidence="3 6">SBBB</strain>
    </source>
</reference>